<keyword evidence="2" id="KW-0479">Metal-binding</keyword>
<dbReference type="AlphaFoldDB" id="A0A8S3YUE4"/>
<dbReference type="PANTHER" id="PTHR23055:SF172">
    <property type="entry name" value="EF-HAND DOMAIN-CONTAINING PROTEIN"/>
    <property type="match status" value="1"/>
</dbReference>
<organism evidence="6 7">
    <name type="scientific">Candidula unifasciata</name>
    <dbReference type="NCBI Taxonomy" id="100452"/>
    <lineage>
        <taxon>Eukaryota</taxon>
        <taxon>Metazoa</taxon>
        <taxon>Spiralia</taxon>
        <taxon>Lophotrochozoa</taxon>
        <taxon>Mollusca</taxon>
        <taxon>Gastropoda</taxon>
        <taxon>Heterobranchia</taxon>
        <taxon>Euthyneura</taxon>
        <taxon>Panpulmonata</taxon>
        <taxon>Eupulmonata</taxon>
        <taxon>Stylommatophora</taxon>
        <taxon>Helicina</taxon>
        <taxon>Helicoidea</taxon>
        <taxon>Geomitridae</taxon>
        <taxon>Candidula</taxon>
    </lineage>
</organism>
<feature type="domain" description="EF-hand" evidence="5">
    <location>
        <begin position="96"/>
        <end position="126"/>
    </location>
</feature>
<reference evidence="6" key="1">
    <citation type="submission" date="2021-04" db="EMBL/GenBank/DDBJ databases">
        <authorList>
            <consortium name="Molecular Ecology Group"/>
        </authorList>
    </citation>
    <scope>NUCLEOTIDE SEQUENCE</scope>
</reference>
<dbReference type="PANTHER" id="PTHR23055">
    <property type="entry name" value="CALCIUM BINDING PROTEINS"/>
    <property type="match status" value="1"/>
</dbReference>
<dbReference type="GO" id="GO:0005509">
    <property type="term" value="F:calcium ion binding"/>
    <property type="evidence" value="ECO:0007669"/>
    <property type="project" value="InterPro"/>
</dbReference>
<dbReference type="FunFam" id="1.10.238.10:FF:000009">
    <property type="entry name" value="Visinin-like protein 1"/>
    <property type="match status" value="1"/>
</dbReference>
<evidence type="ECO:0000259" key="5">
    <source>
        <dbReference type="PROSITE" id="PS50222"/>
    </source>
</evidence>
<dbReference type="Gene3D" id="1.10.238.10">
    <property type="entry name" value="EF-hand"/>
    <property type="match status" value="2"/>
</dbReference>
<dbReference type="SMART" id="SM00054">
    <property type="entry name" value="EFh"/>
    <property type="match status" value="3"/>
</dbReference>
<dbReference type="InterPro" id="IPR002048">
    <property type="entry name" value="EF_hand_dom"/>
</dbReference>
<dbReference type="InterPro" id="IPR028846">
    <property type="entry name" value="Recoverin"/>
</dbReference>
<comment type="caution">
    <text evidence="6">The sequence shown here is derived from an EMBL/GenBank/DDBJ whole genome shotgun (WGS) entry which is preliminary data.</text>
</comment>
<keyword evidence="3" id="KW-0677">Repeat</keyword>
<dbReference type="OrthoDB" id="191686at2759"/>
<evidence type="ECO:0000256" key="2">
    <source>
        <dbReference type="ARBA" id="ARBA00022723"/>
    </source>
</evidence>
<dbReference type="EMBL" id="CAJHNH020000941">
    <property type="protein sequence ID" value="CAG5120634.1"/>
    <property type="molecule type" value="Genomic_DNA"/>
</dbReference>
<dbReference type="InterPro" id="IPR011992">
    <property type="entry name" value="EF-hand-dom_pair"/>
</dbReference>
<evidence type="ECO:0000256" key="1">
    <source>
        <dbReference type="ARBA" id="ARBA00006049"/>
    </source>
</evidence>
<evidence type="ECO:0000256" key="4">
    <source>
        <dbReference type="ARBA" id="ARBA00022837"/>
    </source>
</evidence>
<evidence type="ECO:0000256" key="3">
    <source>
        <dbReference type="ARBA" id="ARBA00022737"/>
    </source>
</evidence>
<accession>A0A8S3YUE4</accession>
<keyword evidence="7" id="KW-1185">Reference proteome</keyword>
<gene>
    <name evidence="6" type="ORF">CUNI_LOCUS6192</name>
</gene>
<sequence length="126" mass="14930">MGNRATKLNEDDLKELEKSTYFDRNELQKWFKDFKRDCPDGKLKMDEFQGIYQRFFPHGNPDKFATYIFNAFDSNKDGVISFREFIRALSVTSRGTLDEKLAWAFSLYDRDNDGQISRTEMEEIVE</sequence>
<comment type="similarity">
    <text evidence="1">Belongs to the recoverin family.</text>
</comment>
<feature type="domain" description="EF-hand" evidence="5">
    <location>
        <begin position="60"/>
        <end position="95"/>
    </location>
</feature>
<name>A0A8S3YUE4_9EUPU</name>
<dbReference type="Proteomes" id="UP000678393">
    <property type="component" value="Unassembled WGS sequence"/>
</dbReference>
<dbReference type="CDD" id="cd00051">
    <property type="entry name" value="EFh"/>
    <property type="match status" value="1"/>
</dbReference>
<feature type="non-terminal residue" evidence="6">
    <location>
        <position position="126"/>
    </location>
</feature>
<dbReference type="PROSITE" id="PS00018">
    <property type="entry name" value="EF_HAND_1"/>
    <property type="match status" value="2"/>
</dbReference>
<keyword evidence="4" id="KW-0106">Calcium</keyword>
<dbReference type="Pfam" id="PF13202">
    <property type="entry name" value="EF-hand_5"/>
    <property type="match status" value="1"/>
</dbReference>
<evidence type="ECO:0000313" key="6">
    <source>
        <dbReference type="EMBL" id="CAG5120634.1"/>
    </source>
</evidence>
<dbReference type="PROSITE" id="PS50222">
    <property type="entry name" value="EF_HAND_2"/>
    <property type="match status" value="2"/>
</dbReference>
<dbReference type="Pfam" id="PF13833">
    <property type="entry name" value="EF-hand_8"/>
    <property type="match status" value="1"/>
</dbReference>
<dbReference type="PRINTS" id="PR00450">
    <property type="entry name" value="RECOVERIN"/>
</dbReference>
<proteinExistence type="inferred from homology"/>
<dbReference type="InterPro" id="IPR018247">
    <property type="entry name" value="EF_Hand_1_Ca_BS"/>
</dbReference>
<protein>
    <recommendedName>
        <fullName evidence="5">EF-hand domain-containing protein</fullName>
    </recommendedName>
</protein>
<dbReference type="SUPFAM" id="SSF47473">
    <property type="entry name" value="EF-hand"/>
    <property type="match status" value="1"/>
</dbReference>
<evidence type="ECO:0000313" key="7">
    <source>
        <dbReference type="Proteomes" id="UP000678393"/>
    </source>
</evidence>